<keyword evidence="5" id="KW-1185">Reference proteome</keyword>
<organism evidence="4 5">
    <name type="scientific">Halosimplex rubrum</name>
    <dbReference type="NCBI Taxonomy" id="869889"/>
    <lineage>
        <taxon>Archaea</taxon>
        <taxon>Methanobacteriati</taxon>
        <taxon>Methanobacteriota</taxon>
        <taxon>Stenosarchaea group</taxon>
        <taxon>Halobacteria</taxon>
        <taxon>Halobacteriales</taxon>
        <taxon>Haloarculaceae</taxon>
        <taxon>Halosimplex</taxon>
    </lineage>
</organism>
<dbReference type="SUPFAM" id="SSF55729">
    <property type="entry name" value="Acyl-CoA N-acyltransferases (Nat)"/>
    <property type="match status" value="1"/>
</dbReference>
<dbReference type="InterPro" id="IPR000182">
    <property type="entry name" value="GNAT_dom"/>
</dbReference>
<feature type="domain" description="N-acetyltransferase" evidence="3">
    <location>
        <begin position="1"/>
        <end position="160"/>
    </location>
</feature>
<sequence>MEIELATVAHAERVTDLWVDLADEQTQHDSHVLAERNRSSVADELARHAVTDRLVVATDDGEIVGFVMFTLDRGSYEMDVTQGVVENLYVVPGRRDGGVGTELLETAEARLDELGADTVTLEAMADNLAARRFYRRHGYDTHRVQLEKPLETDTHSKEGE</sequence>
<evidence type="ECO:0000313" key="5">
    <source>
        <dbReference type="Proteomes" id="UP000509667"/>
    </source>
</evidence>
<gene>
    <name evidence="4" type="ORF">HZS55_16325</name>
</gene>
<dbReference type="Pfam" id="PF00583">
    <property type="entry name" value="Acetyltransf_1"/>
    <property type="match status" value="1"/>
</dbReference>
<dbReference type="RefSeq" id="WP_179908639.1">
    <property type="nucleotide sequence ID" value="NZ_CP058910.1"/>
</dbReference>
<dbReference type="GO" id="GO:0016747">
    <property type="term" value="F:acyltransferase activity, transferring groups other than amino-acyl groups"/>
    <property type="evidence" value="ECO:0007669"/>
    <property type="project" value="InterPro"/>
</dbReference>
<dbReference type="EMBL" id="CP058910">
    <property type="protein sequence ID" value="QLH78761.1"/>
    <property type="molecule type" value="Genomic_DNA"/>
</dbReference>
<dbReference type="CDD" id="cd04301">
    <property type="entry name" value="NAT_SF"/>
    <property type="match status" value="1"/>
</dbReference>
<dbReference type="InterPro" id="IPR016181">
    <property type="entry name" value="Acyl_CoA_acyltransferase"/>
</dbReference>
<protein>
    <submittedName>
        <fullName evidence="4">GNAT family N-acetyltransferase</fullName>
    </submittedName>
</protein>
<accession>A0A7D5P4B5</accession>
<proteinExistence type="predicted"/>
<evidence type="ECO:0000256" key="2">
    <source>
        <dbReference type="ARBA" id="ARBA00023315"/>
    </source>
</evidence>
<name>A0A7D5P4B5_9EURY</name>
<keyword evidence="1 4" id="KW-0808">Transferase</keyword>
<dbReference type="AlphaFoldDB" id="A0A7D5P4B5"/>
<reference evidence="4 5" key="1">
    <citation type="submission" date="2020-07" db="EMBL/GenBank/DDBJ databases">
        <title>Halosimplex pelagicum sp. nov. and Halosimplex rubrum sp. nov., isolated from salted brown alga Laminaria, and emended description of the genus Halosimplex.</title>
        <authorList>
            <person name="Cui H."/>
        </authorList>
    </citation>
    <scope>NUCLEOTIDE SEQUENCE [LARGE SCALE GENOMIC DNA]</scope>
    <source>
        <strain evidence="4 5">R27</strain>
    </source>
</reference>
<dbReference type="OrthoDB" id="38613at2157"/>
<dbReference type="Proteomes" id="UP000509667">
    <property type="component" value="Chromosome"/>
</dbReference>
<evidence type="ECO:0000259" key="3">
    <source>
        <dbReference type="PROSITE" id="PS51186"/>
    </source>
</evidence>
<evidence type="ECO:0000256" key="1">
    <source>
        <dbReference type="ARBA" id="ARBA00022679"/>
    </source>
</evidence>
<keyword evidence="2" id="KW-0012">Acyltransferase</keyword>
<dbReference type="KEGG" id="hrr:HZS55_16325"/>
<dbReference type="InterPro" id="IPR050832">
    <property type="entry name" value="Bact_Acetyltransf"/>
</dbReference>
<dbReference type="PANTHER" id="PTHR43877">
    <property type="entry name" value="AMINOALKYLPHOSPHONATE N-ACETYLTRANSFERASE-RELATED-RELATED"/>
    <property type="match status" value="1"/>
</dbReference>
<dbReference type="GeneID" id="56079462"/>
<evidence type="ECO:0000313" key="4">
    <source>
        <dbReference type="EMBL" id="QLH78761.1"/>
    </source>
</evidence>
<dbReference type="PROSITE" id="PS51186">
    <property type="entry name" value="GNAT"/>
    <property type="match status" value="1"/>
</dbReference>
<dbReference type="Gene3D" id="3.40.630.30">
    <property type="match status" value="1"/>
</dbReference>